<name>A0ACC3C1Y9_PYRYE</name>
<dbReference type="EMBL" id="CM020619">
    <property type="protein sequence ID" value="KAK1864210.1"/>
    <property type="molecule type" value="Genomic_DNA"/>
</dbReference>
<evidence type="ECO:0000313" key="2">
    <source>
        <dbReference type="Proteomes" id="UP000798662"/>
    </source>
</evidence>
<sequence>MSWQSYIDDQLLAAGFSYASIVGHDGTTWACSPGYTVLPEEAKSLATLLASKSLDPITGPGFSVAGQRYAFTRGEVDDDEGGVVCFDLFLVVGLGGGARCGATRRSCSSSSCAARTRERWWGMLSESGGRMGWSAAAPRATLWWLAPPDRPADFFPGEWGGSPPRSISLWQSGGGWGWDRRAAAPAAPAANGSCRLALVVAAAVAAYQLASTASGPPSSPLWCAFPHLGVAATPRWRTLSNARSVDRLLVGGDLWLGHPLLYCCAVWSWFVPALLPCFVPAPSSMPALFLVRSRSSRAAARRRARAPRASL</sequence>
<organism evidence="1 2">
    <name type="scientific">Pyropia yezoensis</name>
    <name type="common">Susabi-nori</name>
    <name type="synonym">Porphyra yezoensis</name>
    <dbReference type="NCBI Taxonomy" id="2788"/>
    <lineage>
        <taxon>Eukaryota</taxon>
        <taxon>Rhodophyta</taxon>
        <taxon>Bangiophyceae</taxon>
        <taxon>Bangiales</taxon>
        <taxon>Bangiaceae</taxon>
        <taxon>Pyropia</taxon>
    </lineage>
</organism>
<protein>
    <submittedName>
        <fullName evidence="1">Uncharacterized protein</fullName>
    </submittedName>
</protein>
<accession>A0ACC3C1Y9</accession>
<reference evidence="1" key="1">
    <citation type="submission" date="2019-11" db="EMBL/GenBank/DDBJ databases">
        <title>Nori genome reveals adaptations in red seaweeds to the harsh intertidal environment.</title>
        <authorList>
            <person name="Wang D."/>
            <person name="Mao Y."/>
        </authorList>
    </citation>
    <scope>NUCLEOTIDE SEQUENCE</scope>
    <source>
        <tissue evidence="1">Gametophyte</tissue>
    </source>
</reference>
<evidence type="ECO:0000313" key="1">
    <source>
        <dbReference type="EMBL" id="KAK1864210.1"/>
    </source>
</evidence>
<proteinExistence type="predicted"/>
<comment type="caution">
    <text evidence="1">The sequence shown here is derived from an EMBL/GenBank/DDBJ whole genome shotgun (WGS) entry which is preliminary data.</text>
</comment>
<gene>
    <name evidence="1" type="ORF">I4F81_006760</name>
</gene>
<dbReference type="Proteomes" id="UP000798662">
    <property type="component" value="Chromosome 2"/>
</dbReference>
<keyword evidence="2" id="KW-1185">Reference proteome</keyword>